<dbReference type="EMBL" id="JAUONL010000009">
    <property type="protein sequence ID" value="MDO6358549.1"/>
    <property type="molecule type" value="Genomic_DNA"/>
</dbReference>
<accession>A0A414F7B5</accession>
<evidence type="ECO:0000313" key="3">
    <source>
        <dbReference type="Proteomes" id="UP000284689"/>
    </source>
</evidence>
<dbReference type="EMBL" id="QSJD01000051">
    <property type="protein sequence ID" value="RHD42400.1"/>
    <property type="molecule type" value="Genomic_DNA"/>
</dbReference>
<sequence length="65" mass="7683">MNDSIKDIRREVTLEERYTNVSEQLANMSERYDALSSELEKERPLRSEMVKEQSAFEFAALKKLQ</sequence>
<gene>
    <name evidence="2" type="ORF">DW794_20465</name>
    <name evidence="1" type="ORF">Q4469_12770</name>
</gene>
<name>A0A414F7B5_9BACE</name>
<reference evidence="1" key="2">
    <citation type="submission" date="2023-07" db="EMBL/GenBank/DDBJ databases">
        <title>Whole Genome Sequencing of Colonoscopy isolates.</title>
        <authorList>
            <person name="Surve S.V."/>
            <person name="Valls R.A."/>
            <person name="Barrak K.E."/>
            <person name="Gardner T.B."/>
            <person name="O'Toole G.A."/>
        </authorList>
    </citation>
    <scope>NUCLEOTIDE SEQUENCE</scope>
    <source>
        <strain evidence="1">GP0119</strain>
    </source>
</reference>
<comment type="caution">
    <text evidence="2">The sequence shown here is derived from an EMBL/GenBank/DDBJ whole genome shotgun (WGS) entry which is preliminary data.</text>
</comment>
<dbReference type="RefSeq" id="WP_122265169.1">
    <property type="nucleotide sequence ID" value="NZ_CAXYLJ010000041.1"/>
</dbReference>
<dbReference type="AlphaFoldDB" id="A0A414F7B5"/>
<evidence type="ECO:0000313" key="1">
    <source>
        <dbReference type="EMBL" id="MDO6358549.1"/>
    </source>
</evidence>
<dbReference type="Proteomes" id="UP000284689">
    <property type="component" value="Unassembled WGS sequence"/>
</dbReference>
<evidence type="ECO:0000313" key="2">
    <source>
        <dbReference type="EMBL" id="RHD42400.1"/>
    </source>
</evidence>
<protein>
    <submittedName>
        <fullName evidence="2">Uncharacterized protein</fullName>
    </submittedName>
</protein>
<proteinExistence type="predicted"/>
<organism evidence="2 3">
    <name type="scientific">Bacteroides caccae</name>
    <dbReference type="NCBI Taxonomy" id="47678"/>
    <lineage>
        <taxon>Bacteria</taxon>
        <taxon>Pseudomonadati</taxon>
        <taxon>Bacteroidota</taxon>
        <taxon>Bacteroidia</taxon>
        <taxon>Bacteroidales</taxon>
        <taxon>Bacteroidaceae</taxon>
        <taxon>Bacteroides</taxon>
    </lineage>
</organism>
<dbReference type="Proteomes" id="UP001170023">
    <property type="component" value="Unassembled WGS sequence"/>
</dbReference>
<reference evidence="2 3" key="1">
    <citation type="submission" date="2018-08" db="EMBL/GenBank/DDBJ databases">
        <title>A genome reference for cultivated species of the human gut microbiota.</title>
        <authorList>
            <person name="Zou Y."/>
            <person name="Xue W."/>
            <person name="Luo G."/>
        </authorList>
    </citation>
    <scope>NUCLEOTIDE SEQUENCE [LARGE SCALE GENOMIC DNA]</scope>
    <source>
        <strain evidence="2 3">AM31-16AC</strain>
    </source>
</reference>